<comment type="caution">
    <text evidence="2">The sequence shown here is derived from an EMBL/GenBank/DDBJ whole genome shotgun (WGS) entry which is preliminary data.</text>
</comment>
<evidence type="ECO:0000259" key="1">
    <source>
        <dbReference type="Pfam" id="PF01636"/>
    </source>
</evidence>
<name>A0A9W9EVF4_9EURO</name>
<dbReference type="AlphaFoldDB" id="A0A9W9EVF4"/>
<gene>
    <name evidence="2" type="ORF">N7456_012227</name>
</gene>
<accession>A0A9W9EVF4</accession>
<dbReference type="InterPro" id="IPR002575">
    <property type="entry name" value="Aminoglycoside_PTrfase"/>
</dbReference>
<reference evidence="2" key="1">
    <citation type="submission" date="2022-11" db="EMBL/GenBank/DDBJ databases">
        <authorList>
            <person name="Petersen C."/>
        </authorList>
    </citation>
    <scope>NUCLEOTIDE SEQUENCE</scope>
    <source>
        <strain evidence="2">IBT 30069</strain>
    </source>
</reference>
<organism evidence="2 3">
    <name type="scientific">Penicillium angulare</name>
    <dbReference type="NCBI Taxonomy" id="116970"/>
    <lineage>
        <taxon>Eukaryota</taxon>
        <taxon>Fungi</taxon>
        <taxon>Dikarya</taxon>
        <taxon>Ascomycota</taxon>
        <taxon>Pezizomycotina</taxon>
        <taxon>Eurotiomycetes</taxon>
        <taxon>Eurotiomycetidae</taxon>
        <taxon>Eurotiales</taxon>
        <taxon>Aspergillaceae</taxon>
        <taxon>Penicillium</taxon>
    </lineage>
</organism>
<dbReference type="Proteomes" id="UP001149165">
    <property type="component" value="Unassembled WGS sequence"/>
</dbReference>
<dbReference type="Pfam" id="PF01636">
    <property type="entry name" value="APH"/>
    <property type="match status" value="1"/>
</dbReference>
<protein>
    <recommendedName>
        <fullName evidence="1">Aminoglycoside phosphotransferase domain-containing protein</fullName>
    </recommendedName>
</protein>
<feature type="domain" description="Aminoglycoside phosphotransferase" evidence="1">
    <location>
        <begin position="206"/>
        <end position="247"/>
    </location>
</feature>
<proteinExistence type="predicted"/>
<evidence type="ECO:0000313" key="3">
    <source>
        <dbReference type="Proteomes" id="UP001149165"/>
    </source>
</evidence>
<dbReference type="SUPFAM" id="SSF56112">
    <property type="entry name" value="Protein kinase-like (PK-like)"/>
    <property type="match status" value="1"/>
</dbReference>
<keyword evidence="3" id="KW-1185">Reference proteome</keyword>
<sequence length="346" mass="38733">MDDYQRLVVAQFFESLPNLSPELCHQFVLRHIVPALLPKTTSKVDVQPSAFQGSMSYTAILHIHSTHGGHRIVVQFRTEKQDLSGVTEASCIHGSIVPLVTYQGMYEELFVYTSPFAEGTPYISVLTSSDDFELPLWKKMAIVMDLADLVTRGARANNVPPDTAIVELTTTLDKTQHAVNDYAFQNISVRTSISACVSYVLSQLHNIVTLPLTLTHQDLSPFNYLIDLSTGNVKAVLDWDGALYLPVGSNFHFLDSLFGFMTLKGWQDADDRHELEAAFYDRALDSLAAQGYKGITKEKLELQKAIGMLLYGVERLLKSKDEHSEHYLDGYLRGLSFMKEPISSSY</sequence>
<dbReference type="EMBL" id="JAPQKH010000007">
    <property type="protein sequence ID" value="KAJ5088611.1"/>
    <property type="molecule type" value="Genomic_DNA"/>
</dbReference>
<dbReference type="InterPro" id="IPR011009">
    <property type="entry name" value="Kinase-like_dom_sf"/>
</dbReference>
<reference evidence="2" key="2">
    <citation type="journal article" date="2023" name="IMA Fungus">
        <title>Comparative genomic study of the Penicillium genus elucidates a diverse pangenome and 15 lateral gene transfer events.</title>
        <authorList>
            <person name="Petersen C."/>
            <person name="Sorensen T."/>
            <person name="Nielsen M.R."/>
            <person name="Sondergaard T.E."/>
            <person name="Sorensen J.L."/>
            <person name="Fitzpatrick D.A."/>
            <person name="Frisvad J.C."/>
            <person name="Nielsen K.L."/>
        </authorList>
    </citation>
    <scope>NUCLEOTIDE SEQUENCE</scope>
    <source>
        <strain evidence="2">IBT 30069</strain>
    </source>
</reference>
<evidence type="ECO:0000313" key="2">
    <source>
        <dbReference type="EMBL" id="KAJ5088611.1"/>
    </source>
</evidence>
<dbReference type="OrthoDB" id="5598852at2759"/>